<accession>A0A1M4SW62</accession>
<dbReference type="Proteomes" id="UP000184048">
    <property type="component" value="Unassembled WGS sequence"/>
</dbReference>
<dbReference type="STRING" id="1121884.SAMN02745131_00252"/>
<dbReference type="AlphaFoldDB" id="A0A1M4SW62"/>
<evidence type="ECO:0000259" key="1">
    <source>
        <dbReference type="SMART" id="SM00065"/>
    </source>
</evidence>
<evidence type="ECO:0000313" key="3">
    <source>
        <dbReference type="Proteomes" id="UP000184048"/>
    </source>
</evidence>
<feature type="domain" description="GAF" evidence="1">
    <location>
        <begin position="25"/>
        <end position="174"/>
    </location>
</feature>
<dbReference type="SUPFAM" id="SSF55781">
    <property type="entry name" value="GAF domain-like"/>
    <property type="match status" value="1"/>
</dbReference>
<dbReference type="SMART" id="SM00065">
    <property type="entry name" value="GAF"/>
    <property type="match status" value="1"/>
</dbReference>
<dbReference type="OrthoDB" id="9759607at2"/>
<reference evidence="2 3" key="1">
    <citation type="submission" date="2016-11" db="EMBL/GenBank/DDBJ databases">
        <authorList>
            <person name="Jaros S."/>
            <person name="Januszkiewicz K."/>
            <person name="Wedrychowicz H."/>
        </authorList>
    </citation>
    <scope>NUCLEOTIDE SEQUENCE [LARGE SCALE GENOMIC DNA]</scope>
    <source>
        <strain evidence="2 3">DSM 18119</strain>
    </source>
</reference>
<dbReference type="Pfam" id="PF13185">
    <property type="entry name" value="GAF_2"/>
    <property type="match status" value="1"/>
</dbReference>
<protein>
    <submittedName>
        <fullName evidence="2">GAF domain-containing protein</fullName>
    </submittedName>
</protein>
<dbReference type="InterPro" id="IPR029016">
    <property type="entry name" value="GAF-like_dom_sf"/>
</dbReference>
<dbReference type="EMBL" id="FQUU01000001">
    <property type="protein sequence ID" value="SHE36423.1"/>
    <property type="molecule type" value="Genomic_DNA"/>
</dbReference>
<gene>
    <name evidence="2" type="ORF">SAMN02745131_00252</name>
</gene>
<organism evidence="2 3">
    <name type="scientific">Flavisolibacter ginsengisoli DSM 18119</name>
    <dbReference type="NCBI Taxonomy" id="1121884"/>
    <lineage>
        <taxon>Bacteria</taxon>
        <taxon>Pseudomonadati</taxon>
        <taxon>Bacteroidota</taxon>
        <taxon>Chitinophagia</taxon>
        <taxon>Chitinophagales</taxon>
        <taxon>Chitinophagaceae</taxon>
        <taxon>Flavisolibacter</taxon>
    </lineage>
</organism>
<keyword evidence="3" id="KW-1185">Reference proteome</keyword>
<name>A0A1M4SW62_9BACT</name>
<sequence>MFSSIYRSAYNEALKMFDNGVCKVDILSFLASAAETAAGYDAVVSILLLDEEGLLRNGASPKLPQDYLQAIDGLKPHPNVGTCAAAAATGKVVITPSFYADNKWAELRHLPTSLGFVGAWSMPIITGGNKVLGTFGTYYRDHKQPSAEEMEGVQLLASAAAMVISKSMAAEHSI</sequence>
<dbReference type="InterPro" id="IPR003018">
    <property type="entry name" value="GAF"/>
</dbReference>
<proteinExistence type="predicted"/>
<dbReference type="Gene3D" id="3.30.450.40">
    <property type="match status" value="1"/>
</dbReference>
<evidence type="ECO:0000313" key="2">
    <source>
        <dbReference type="EMBL" id="SHE36423.1"/>
    </source>
</evidence>
<dbReference type="RefSeq" id="WP_072833410.1">
    <property type="nucleotide sequence ID" value="NZ_FQUU01000001.1"/>
</dbReference>